<evidence type="ECO:0000259" key="5">
    <source>
        <dbReference type="PROSITE" id="PS01124"/>
    </source>
</evidence>
<dbReference type="GO" id="GO:0005829">
    <property type="term" value="C:cytosol"/>
    <property type="evidence" value="ECO:0007669"/>
    <property type="project" value="TreeGrafter"/>
</dbReference>
<dbReference type="SUPFAM" id="SSF46689">
    <property type="entry name" value="Homeodomain-like"/>
    <property type="match status" value="1"/>
</dbReference>
<dbReference type="GO" id="GO:0003700">
    <property type="term" value="F:DNA-binding transcription factor activity"/>
    <property type="evidence" value="ECO:0007669"/>
    <property type="project" value="InterPro"/>
</dbReference>
<feature type="region of interest" description="Disordered" evidence="4">
    <location>
        <begin position="69"/>
        <end position="102"/>
    </location>
</feature>
<dbReference type="Gene3D" id="1.10.10.60">
    <property type="entry name" value="Homeodomain-like"/>
    <property type="match status" value="1"/>
</dbReference>
<dbReference type="PRINTS" id="PR00032">
    <property type="entry name" value="HTHARAC"/>
</dbReference>
<name>A0A4P2Q674_SORCE</name>
<keyword evidence="2" id="KW-0238">DNA-binding</keyword>
<dbReference type="AlphaFoldDB" id="A0A4P2Q674"/>
<dbReference type="InterPro" id="IPR020449">
    <property type="entry name" value="Tscrpt_reg_AraC-type_HTH"/>
</dbReference>
<dbReference type="PANTHER" id="PTHR47894:SF1">
    <property type="entry name" value="HTH-TYPE TRANSCRIPTIONAL REGULATOR VQSM"/>
    <property type="match status" value="1"/>
</dbReference>
<evidence type="ECO:0000256" key="1">
    <source>
        <dbReference type="ARBA" id="ARBA00023015"/>
    </source>
</evidence>
<dbReference type="InterPro" id="IPR018060">
    <property type="entry name" value="HTH_AraC"/>
</dbReference>
<evidence type="ECO:0000313" key="7">
    <source>
        <dbReference type="Proteomes" id="UP000295781"/>
    </source>
</evidence>
<dbReference type="PROSITE" id="PS01124">
    <property type="entry name" value="HTH_ARAC_FAMILY_2"/>
    <property type="match status" value="1"/>
</dbReference>
<evidence type="ECO:0000313" key="6">
    <source>
        <dbReference type="EMBL" id="AUX24578.1"/>
    </source>
</evidence>
<proteinExistence type="predicted"/>
<dbReference type="PROSITE" id="PS00041">
    <property type="entry name" value="HTH_ARAC_FAMILY_1"/>
    <property type="match status" value="1"/>
</dbReference>
<accession>A0A4P2Q674</accession>
<organism evidence="6 7">
    <name type="scientific">Sorangium cellulosum</name>
    <name type="common">Polyangium cellulosum</name>
    <dbReference type="NCBI Taxonomy" id="56"/>
    <lineage>
        <taxon>Bacteria</taxon>
        <taxon>Pseudomonadati</taxon>
        <taxon>Myxococcota</taxon>
        <taxon>Polyangia</taxon>
        <taxon>Polyangiales</taxon>
        <taxon>Polyangiaceae</taxon>
        <taxon>Sorangium</taxon>
    </lineage>
</organism>
<gene>
    <name evidence="6" type="ORF">SOCEGT47_051160</name>
</gene>
<dbReference type="Proteomes" id="UP000295781">
    <property type="component" value="Chromosome"/>
</dbReference>
<keyword evidence="1" id="KW-0805">Transcription regulation</keyword>
<dbReference type="PANTHER" id="PTHR47894">
    <property type="entry name" value="HTH-TYPE TRANSCRIPTIONAL REGULATOR GADX"/>
    <property type="match status" value="1"/>
</dbReference>
<dbReference type="InterPro" id="IPR018062">
    <property type="entry name" value="HTH_AraC-typ_CS"/>
</dbReference>
<feature type="domain" description="HTH araC/xylS-type" evidence="5">
    <location>
        <begin position="1"/>
        <end position="71"/>
    </location>
</feature>
<feature type="compositionally biased region" description="Low complexity" evidence="4">
    <location>
        <begin position="84"/>
        <end position="102"/>
    </location>
</feature>
<dbReference type="Pfam" id="PF12833">
    <property type="entry name" value="HTH_18"/>
    <property type="match status" value="1"/>
</dbReference>
<evidence type="ECO:0000256" key="3">
    <source>
        <dbReference type="ARBA" id="ARBA00023163"/>
    </source>
</evidence>
<protein>
    <recommendedName>
        <fullName evidence="5">HTH araC/xylS-type domain-containing protein</fullName>
    </recommendedName>
</protein>
<sequence length="102" mass="10732">MSARTLQRRLSAARVSHRELLQELRLERARQALGDARLKEVSHELGYSSPSAFHRAFKRWTGLTPGAVAAADGGAARPHRGRGDAPPGAGESPAGGPATVAV</sequence>
<evidence type="ECO:0000256" key="4">
    <source>
        <dbReference type="SAM" id="MobiDB-lite"/>
    </source>
</evidence>
<dbReference type="GO" id="GO:0000976">
    <property type="term" value="F:transcription cis-regulatory region binding"/>
    <property type="evidence" value="ECO:0007669"/>
    <property type="project" value="TreeGrafter"/>
</dbReference>
<dbReference type="InterPro" id="IPR009057">
    <property type="entry name" value="Homeodomain-like_sf"/>
</dbReference>
<dbReference type="SMART" id="SM00342">
    <property type="entry name" value="HTH_ARAC"/>
    <property type="match status" value="1"/>
</dbReference>
<reference evidence="6 7" key="1">
    <citation type="submission" date="2015-09" db="EMBL/GenBank/DDBJ databases">
        <title>Sorangium comparison.</title>
        <authorList>
            <person name="Zaburannyi N."/>
            <person name="Bunk B."/>
            <person name="Overmann J."/>
            <person name="Mueller R."/>
        </authorList>
    </citation>
    <scope>NUCLEOTIDE SEQUENCE [LARGE SCALE GENOMIC DNA]</scope>
    <source>
        <strain evidence="6 7">So ceGT47</strain>
    </source>
</reference>
<keyword evidence="3" id="KW-0804">Transcription</keyword>
<dbReference type="EMBL" id="CP012670">
    <property type="protein sequence ID" value="AUX24578.1"/>
    <property type="molecule type" value="Genomic_DNA"/>
</dbReference>
<evidence type="ECO:0000256" key="2">
    <source>
        <dbReference type="ARBA" id="ARBA00023125"/>
    </source>
</evidence>